<dbReference type="GO" id="GO:0009245">
    <property type="term" value="P:lipid A biosynthetic process"/>
    <property type="evidence" value="ECO:0007669"/>
    <property type="project" value="UniProtKB-UniRule"/>
</dbReference>
<dbReference type="UniPathway" id="UPA00973"/>
<comment type="similarity">
    <text evidence="2 11">Belongs to the LpxB family.</text>
</comment>
<dbReference type="GO" id="GO:0016020">
    <property type="term" value="C:membrane"/>
    <property type="evidence" value="ECO:0007669"/>
    <property type="project" value="GOC"/>
</dbReference>
<reference evidence="12 13" key="1">
    <citation type="journal article" date="2011" name="BMC Genomics">
        <title>Insight into cross-talk between intra-amoebal pathogens.</title>
        <authorList>
            <person name="Gimenez G."/>
            <person name="Bertelli C."/>
            <person name="Moliner C."/>
            <person name="Robert C."/>
            <person name="Raoult D."/>
            <person name="Fournier P.E."/>
            <person name="Greub G."/>
        </authorList>
    </citation>
    <scope>NUCLEOTIDE SEQUENCE [LARGE SCALE GENOMIC DNA]</scope>
    <source>
        <strain evidence="12 13">LLAP12</strain>
    </source>
</reference>
<gene>
    <name evidence="11" type="primary">lpxB</name>
    <name evidence="12" type="ORF">LDG_7782</name>
</gene>
<dbReference type="InterPro" id="IPR003835">
    <property type="entry name" value="Glyco_trans_19"/>
</dbReference>
<dbReference type="HAMAP" id="MF_00392">
    <property type="entry name" value="LpxB"/>
    <property type="match status" value="1"/>
</dbReference>
<evidence type="ECO:0000256" key="6">
    <source>
        <dbReference type="ARBA" id="ARBA00022556"/>
    </source>
</evidence>
<dbReference type="Proteomes" id="UP000002770">
    <property type="component" value="Unassembled WGS sequence"/>
</dbReference>
<keyword evidence="7 11" id="KW-0328">Glycosyltransferase</keyword>
<evidence type="ECO:0000256" key="3">
    <source>
        <dbReference type="ARBA" id="ARBA00012687"/>
    </source>
</evidence>
<dbReference type="FunCoup" id="G9ER71">
    <property type="interactions" value="282"/>
</dbReference>
<dbReference type="OrthoDB" id="9801642at2"/>
<accession>G9ER71</accession>
<comment type="pathway">
    <text evidence="11">Bacterial outer membrane biogenesis; LPS lipid A biosynthesis.</text>
</comment>
<comment type="function">
    <text evidence="1 11">Condensation of UDP-2,3-diacylglucosamine and 2,3-diacylglucosamine-1-phosphate to form lipid A disaccharide, a precursor of lipid A, a phosphorylated glycolipid that anchors the lipopolysaccharide to the outer membrane of the cell.</text>
</comment>
<dbReference type="eggNOG" id="COG0763">
    <property type="taxonomic scope" value="Bacteria"/>
</dbReference>
<keyword evidence="8 11" id="KW-0808">Transferase</keyword>
<evidence type="ECO:0000256" key="8">
    <source>
        <dbReference type="ARBA" id="ARBA00022679"/>
    </source>
</evidence>
<dbReference type="InParanoid" id="G9ER71"/>
<dbReference type="SUPFAM" id="SSF53756">
    <property type="entry name" value="UDP-Glycosyltransferase/glycogen phosphorylase"/>
    <property type="match status" value="1"/>
</dbReference>
<dbReference type="GO" id="GO:0005543">
    <property type="term" value="F:phospholipid binding"/>
    <property type="evidence" value="ECO:0007669"/>
    <property type="project" value="TreeGrafter"/>
</dbReference>
<keyword evidence="13" id="KW-1185">Reference proteome</keyword>
<evidence type="ECO:0000256" key="2">
    <source>
        <dbReference type="ARBA" id="ARBA00007868"/>
    </source>
</evidence>
<dbReference type="STRING" id="658187.LDG_7782"/>
<evidence type="ECO:0000313" key="13">
    <source>
        <dbReference type="Proteomes" id="UP000002770"/>
    </source>
</evidence>
<protein>
    <recommendedName>
        <fullName evidence="4 11">Lipid-A-disaccharide synthase</fullName>
        <ecNumber evidence="3 11">2.4.1.182</ecNumber>
    </recommendedName>
</protein>
<dbReference type="PANTHER" id="PTHR30372:SF4">
    <property type="entry name" value="LIPID-A-DISACCHARIDE SYNTHASE, MITOCHONDRIAL-RELATED"/>
    <property type="match status" value="1"/>
</dbReference>
<evidence type="ECO:0000256" key="11">
    <source>
        <dbReference type="HAMAP-Rule" id="MF_00392"/>
    </source>
</evidence>
<comment type="catalytic activity">
    <reaction evidence="10 11">
        <text>a lipid X + a UDP-2-N,3-O-bis[(3R)-3-hydroxyacyl]-alpha-D-glucosamine = a lipid A disaccharide + UDP + H(+)</text>
        <dbReference type="Rhea" id="RHEA:67828"/>
        <dbReference type="ChEBI" id="CHEBI:15378"/>
        <dbReference type="ChEBI" id="CHEBI:58223"/>
        <dbReference type="ChEBI" id="CHEBI:137748"/>
        <dbReference type="ChEBI" id="CHEBI:176338"/>
        <dbReference type="ChEBI" id="CHEBI:176343"/>
        <dbReference type="EC" id="2.4.1.182"/>
    </reaction>
</comment>
<dbReference type="GO" id="GO:0008915">
    <property type="term" value="F:lipid-A-disaccharide synthase activity"/>
    <property type="evidence" value="ECO:0007669"/>
    <property type="project" value="UniProtKB-UniRule"/>
</dbReference>
<organism evidence="12 13">
    <name type="scientific">Legionella drancourtii LLAP12</name>
    <dbReference type="NCBI Taxonomy" id="658187"/>
    <lineage>
        <taxon>Bacteria</taxon>
        <taxon>Pseudomonadati</taxon>
        <taxon>Pseudomonadota</taxon>
        <taxon>Gammaproteobacteria</taxon>
        <taxon>Legionellales</taxon>
        <taxon>Legionellaceae</taxon>
        <taxon>Legionella</taxon>
    </lineage>
</organism>
<evidence type="ECO:0000256" key="7">
    <source>
        <dbReference type="ARBA" id="ARBA00022676"/>
    </source>
</evidence>
<keyword evidence="9 11" id="KW-0443">Lipid metabolism</keyword>
<dbReference type="AlphaFoldDB" id="G9ER71"/>
<proteinExistence type="inferred from homology"/>
<dbReference type="EMBL" id="JH413833">
    <property type="protein sequence ID" value="EHL30272.1"/>
    <property type="molecule type" value="Genomic_DNA"/>
</dbReference>
<evidence type="ECO:0000256" key="1">
    <source>
        <dbReference type="ARBA" id="ARBA00002056"/>
    </source>
</evidence>
<dbReference type="NCBIfam" id="TIGR00215">
    <property type="entry name" value="lpxB"/>
    <property type="match status" value="1"/>
</dbReference>
<keyword evidence="5 11" id="KW-0444">Lipid biosynthesis</keyword>
<dbReference type="HOGENOM" id="CLU_036577_3_1_6"/>
<evidence type="ECO:0000256" key="10">
    <source>
        <dbReference type="ARBA" id="ARBA00048975"/>
    </source>
</evidence>
<evidence type="ECO:0000313" key="12">
    <source>
        <dbReference type="EMBL" id="EHL30272.1"/>
    </source>
</evidence>
<sequence length="386" mass="43239">MQKAKRVVIIAGEESGDVHASVLIKQLKASYPNIEISGIGGKHMQEAGAELISDLARFGVTGITEVIRHLGVIRKAFKAIKKHLSEQKPDLLILVDYPGFNLRLAKYAKQKLGLKIVYYISPQIWAWKAKRIHLIKECIDMMAVILPFEKTIYDKAQVPVRFVGHPLVEKIAAVEDKASQRKTLNLPLDAQIFALLPGSRSNEIERHMPVLRDTAKRLHQRYPDLQFVIPIAGTINAEKITQYFAQSTLPVTFIQGQALNCMAAADFVIVASGTASLECALLEKPMCIIYKSSFITYIVAAKLIKVKFLGLCNLLSNKMIVPEFLQYDCNPHELSKYITQFYNDNTQSKTMLARLATLKDSLSSERSDCSLFALIESQLLEKNASF</sequence>
<evidence type="ECO:0000256" key="5">
    <source>
        <dbReference type="ARBA" id="ARBA00022516"/>
    </source>
</evidence>
<dbReference type="Pfam" id="PF02684">
    <property type="entry name" value="LpxB"/>
    <property type="match status" value="1"/>
</dbReference>
<dbReference type="RefSeq" id="WP_006871677.1">
    <property type="nucleotide sequence ID" value="NZ_JH413833.1"/>
</dbReference>
<name>G9ER71_9GAMM</name>
<dbReference type="PANTHER" id="PTHR30372">
    <property type="entry name" value="LIPID-A-DISACCHARIDE SYNTHASE"/>
    <property type="match status" value="1"/>
</dbReference>
<keyword evidence="6 11" id="KW-0441">Lipid A biosynthesis</keyword>
<evidence type="ECO:0000256" key="4">
    <source>
        <dbReference type="ARBA" id="ARBA00020902"/>
    </source>
</evidence>
<evidence type="ECO:0000256" key="9">
    <source>
        <dbReference type="ARBA" id="ARBA00023098"/>
    </source>
</evidence>
<dbReference type="EC" id="2.4.1.182" evidence="3 11"/>